<dbReference type="Gene3D" id="3.40.50.300">
    <property type="entry name" value="P-loop containing nucleotide triphosphate hydrolases"/>
    <property type="match status" value="2"/>
</dbReference>
<gene>
    <name evidence="15" type="ORF">BP5553_08950</name>
</gene>
<reference evidence="15 16" key="1">
    <citation type="journal article" date="2018" name="IMA Fungus">
        <title>IMA Genome-F 9: Draft genome sequence of Annulohypoxylon stygium, Aspergillus mulundensis, Berkeleyomyces basicola (syn. Thielaviopsis basicola), Ceratocystis smalleyi, two Cercospora beticola strains, Coleophoma cylindrospora, Fusarium fracticaudum, Phialophora cf. hyalina, and Morchella septimelata.</title>
        <authorList>
            <person name="Wingfield B.D."/>
            <person name="Bills G.F."/>
            <person name="Dong Y."/>
            <person name="Huang W."/>
            <person name="Nel W.J."/>
            <person name="Swalarsk-Parry B.S."/>
            <person name="Vaghefi N."/>
            <person name="Wilken P.M."/>
            <person name="An Z."/>
            <person name="de Beer Z.W."/>
            <person name="De Vos L."/>
            <person name="Chen L."/>
            <person name="Duong T.A."/>
            <person name="Gao Y."/>
            <person name="Hammerbacher A."/>
            <person name="Kikkert J.R."/>
            <person name="Li Y."/>
            <person name="Li H."/>
            <person name="Li K."/>
            <person name="Li Q."/>
            <person name="Liu X."/>
            <person name="Ma X."/>
            <person name="Naidoo K."/>
            <person name="Pethybridge S.J."/>
            <person name="Sun J."/>
            <person name="Steenkamp E.T."/>
            <person name="van der Nest M.A."/>
            <person name="van Wyk S."/>
            <person name="Wingfield M.J."/>
            <person name="Xiong C."/>
            <person name="Yue Q."/>
            <person name="Zhang X."/>
        </authorList>
    </citation>
    <scope>NUCLEOTIDE SEQUENCE [LARGE SCALE GENOMIC DNA]</scope>
    <source>
        <strain evidence="15 16">BP 5553</strain>
    </source>
</reference>
<dbReference type="GO" id="GO:0000724">
    <property type="term" value="P:double-strand break repair via homologous recombination"/>
    <property type="evidence" value="ECO:0007669"/>
    <property type="project" value="TreeGrafter"/>
</dbReference>
<feature type="domain" description="RecF/RecN/SMC N-terminal" evidence="14">
    <location>
        <begin position="127"/>
        <end position="1139"/>
    </location>
</feature>
<evidence type="ECO:0000256" key="5">
    <source>
        <dbReference type="ARBA" id="ARBA00022741"/>
    </source>
</evidence>
<keyword evidence="4" id="KW-0158">Chromosome</keyword>
<keyword evidence="16" id="KW-1185">Reference proteome</keyword>
<evidence type="ECO:0000256" key="12">
    <source>
        <dbReference type="SAM" id="Coils"/>
    </source>
</evidence>
<dbReference type="GO" id="GO:0005524">
    <property type="term" value="F:ATP binding"/>
    <property type="evidence" value="ECO:0007669"/>
    <property type="project" value="UniProtKB-KW"/>
</dbReference>
<evidence type="ECO:0000259" key="14">
    <source>
        <dbReference type="Pfam" id="PF02463"/>
    </source>
</evidence>
<keyword evidence="6" id="KW-0227">DNA damage</keyword>
<proteinExistence type="inferred from homology"/>
<accession>A0A370TDI4</accession>
<dbReference type="GO" id="GO:0005634">
    <property type="term" value="C:nucleus"/>
    <property type="evidence" value="ECO:0007669"/>
    <property type="project" value="UniProtKB-SubCell"/>
</dbReference>
<protein>
    <recommendedName>
        <fullName evidence="14">RecF/RecN/SMC N-terminal domain-containing protein</fullName>
    </recommendedName>
</protein>
<evidence type="ECO:0000256" key="1">
    <source>
        <dbReference type="ARBA" id="ARBA00004123"/>
    </source>
</evidence>
<evidence type="ECO:0000256" key="8">
    <source>
        <dbReference type="ARBA" id="ARBA00023054"/>
    </source>
</evidence>
<dbReference type="GO" id="GO:0003684">
    <property type="term" value="F:damaged DNA binding"/>
    <property type="evidence" value="ECO:0007669"/>
    <property type="project" value="TreeGrafter"/>
</dbReference>
<dbReference type="GO" id="GO:0003697">
    <property type="term" value="F:single-stranded DNA binding"/>
    <property type="evidence" value="ECO:0007669"/>
    <property type="project" value="TreeGrafter"/>
</dbReference>
<dbReference type="InterPro" id="IPR003395">
    <property type="entry name" value="RecF/RecN/SMC_N"/>
</dbReference>
<dbReference type="STRING" id="2656787.A0A370TDI4"/>
<keyword evidence="9" id="KW-0233">DNA recombination</keyword>
<evidence type="ECO:0000256" key="9">
    <source>
        <dbReference type="ARBA" id="ARBA00023172"/>
    </source>
</evidence>
<keyword evidence="11" id="KW-0539">Nucleus</keyword>
<evidence type="ECO:0000256" key="6">
    <source>
        <dbReference type="ARBA" id="ARBA00022763"/>
    </source>
</evidence>
<organism evidence="15 16">
    <name type="scientific">Venustampulla echinocandica</name>
    <dbReference type="NCBI Taxonomy" id="2656787"/>
    <lineage>
        <taxon>Eukaryota</taxon>
        <taxon>Fungi</taxon>
        <taxon>Dikarya</taxon>
        <taxon>Ascomycota</taxon>
        <taxon>Pezizomycotina</taxon>
        <taxon>Leotiomycetes</taxon>
        <taxon>Helotiales</taxon>
        <taxon>Pleuroascaceae</taxon>
        <taxon>Venustampulla</taxon>
    </lineage>
</organism>
<keyword evidence="8 12" id="KW-0175">Coiled coil</keyword>
<name>A0A370TDI4_9HELO</name>
<dbReference type="GO" id="GO:0035861">
    <property type="term" value="C:site of double-strand break"/>
    <property type="evidence" value="ECO:0007669"/>
    <property type="project" value="TreeGrafter"/>
</dbReference>
<evidence type="ECO:0000256" key="4">
    <source>
        <dbReference type="ARBA" id="ARBA00022454"/>
    </source>
</evidence>
<feature type="compositionally biased region" description="Basic and acidic residues" evidence="13">
    <location>
        <begin position="484"/>
        <end position="507"/>
    </location>
</feature>
<evidence type="ECO:0000256" key="2">
    <source>
        <dbReference type="ARBA" id="ARBA00004286"/>
    </source>
</evidence>
<keyword evidence="7" id="KW-0067">ATP-binding</keyword>
<feature type="coiled-coil region" evidence="12">
    <location>
        <begin position="851"/>
        <end position="934"/>
    </location>
</feature>
<evidence type="ECO:0000256" key="3">
    <source>
        <dbReference type="ARBA" id="ARBA00006793"/>
    </source>
</evidence>
<feature type="region of interest" description="Disordered" evidence="13">
    <location>
        <begin position="473"/>
        <end position="524"/>
    </location>
</feature>
<dbReference type="Proteomes" id="UP000254866">
    <property type="component" value="Unassembled WGS sequence"/>
</dbReference>
<feature type="region of interest" description="Disordered" evidence="13">
    <location>
        <begin position="406"/>
        <end position="431"/>
    </location>
</feature>
<keyword evidence="10" id="KW-0234">DNA repair</keyword>
<dbReference type="RefSeq" id="XP_031866216.1">
    <property type="nucleotide sequence ID" value="XM_032017573.1"/>
</dbReference>
<dbReference type="InterPro" id="IPR027417">
    <property type="entry name" value="P-loop_NTPase"/>
</dbReference>
<evidence type="ECO:0000256" key="13">
    <source>
        <dbReference type="SAM" id="MobiDB-lite"/>
    </source>
</evidence>
<dbReference type="PANTHER" id="PTHR19306:SF6">
    <property type="entry name" value="STRUCTURAL MAINTENANCE OF CHROMOSOMES PROTEIN 6"/>
    <property type="match status" value="1"/>
</dbReference>
<dbReference type="PANTHER" id="PTHR19306">
    <property type="entry name" value="STRUCTURAL MAINTENANCE OF CHROMOSOMES 5,6 SMC5, SMC6"/>
    <property type="match status" value="1"/>
</dbReference>
<keyword evidence="5" id="KW-0547">Nucleotide-binding</keyword>
<feature type="region of interest" description="Disordered" evidence="13">
    <location>
        <begin position="1"/>
        <end position="78"/>
    </location>
</feature>
<dbReference type="EMBL" id="NPIC01000010">
    <property type="protein sequence ID" value="RDL32494.1"/>
    <property type="molecule type" value="Genomic_DNA"/>
</dbReference>
<evidence type="ECO:0000256" key="10">
    <source>
        <dbReference type="ARBA" id="ARBA00023204"/>
    </source>
</evidence>
<dbReference type="Pfam" id="PF02463">
    <property type="entry name" value="SMC_N"/>
    <property type="match status" value="1"/>
</dbReference>
<dbReference type="GO" id="GO:0030915">
    <property type="term" value="C:Smc5-Smc6 complex"/>
    <property type="evidence" value="ECO:0007669"/>
    <property type="project" value="TreeGrafter"/>
</dbReference>
<comment type="similarity">
    <text evidence="3">Belongs to the SMC family. SMC6 subfamily.</text>
</comment>
<evidence type="ECO:0000256" key="11">
    <source>
        <dbReference type="ARBA" id="ARBA00023242"/>
    </source>
</evidence>
<evidence type="ECO:0000313" key="16">
    <source>
        <dbReference type="Proteomes" id="UP000254866"/>
    </source>
</evidence>
<comment type="caution">
    <text evidence="15">The sequence shown here is derived from an EMBL/GenBank/DDBJ whole genome shotgun (WGS) entry which is preliminary data.</text>
</comment>
<dbReference type="GeneID" id="43601799"/>
<evidence type="ECO:0000313" key="15">
    <source>
        <dbReference type="EMBL" id="RDL32494.1"/>
    </source>
</evidence>
<feature type="coiled-coil region" evidence="12">
    <location>
        <begin position="750"/>
        <end position="819"/>
    </location>
</feature>
<dbReference type="OrthoDB" id="10265785at2759"/>
<sequence>MAPQKRSRRDADVDGEIIAVESASSSLQPDIHRKKARLSINQSPTSGPPNGREPSPAPSSTVDDASSPEPERGDMSVLPGSTQYEIMRDGGFKHLQNPDLDDARATQRFLARTQQIGDNHAADNAIIEEITCFNFMCHDRLHVQLGPLINFVVGLNGSGKSAILTAITLCLGGKAASTNRGASLKSLIKSGRDQAVLVVKLKNHGNDAYQPDVYGHSIIVERHFSKTGSSGYKLKNAMGRIISSKKSDVDDIIEYYQLQVDNPMNVLTQDAAKSFITQSTPVQKYKFFVEGVQLEALDNDYKLVSDTCDQIDGKLKDSAGDICELKKAWEAAKQKALIVQQHEKMREKARSLQRQAAWSQVEEVEAILDEKKSALATAHARIQEQERKAEEKGQVFQHMDEALERAKETERQVEEELAPMKEDEEAAKNAHDAVRKEIEKVHTQRREIKNSLLAGQKKVDSYKKDIETEMGRMEDANGGAQARKQAEIHEAEKCAADAETARKHNEDEGPTLQENHRASEEELEKLTGSLLAKRREVESVQRRLQELGQNQENVMAGYDAKMPQLLRMIQSERRFREKPVGPIGMHIKLLKPIWSNMIETTVGNTLNGFIVTKKSDQQLLSSMKRQLNMDFPILIGNHQIINTTGHEPDPRYETILRVLDIDNDLVRNQLIIGQAIEQSLLISSREEGSKIMFDGPKPRNVRQCFTLHDKRRDVGHRLGWMGRNSNSEIIPVHYNLRRRPRMKTDVDSQIAYQRESLNQLEREKNRLESECNQARTKIQRCEHAIMQHKRAYTDLKIDIQRANDHVEALQAELDRDTIEDGRLDALRGFLAEAERDLSIDQESYGNIGLEMEQLNNQALARRRELDSVKERLADHEAKLRKAQLKVRNTEQARKIALEEKNLAIALIEDFQGEKARAERKLEQQTEQVASFTEQASKISARVPVDEGQTPASLDAQINAIRDQLKAYNKRLGGSDHEINEQALEAKKVYEASKVHRDELQEILQLLKLSFMKRISMFRRFQRHISARSRINFNYLLSERAFRGKLTIDHVAKQLDVHVEPDETTKSSRGRQTKTLSGGEKSFCSICLLLSLWEAMGAPLRCLDEFDVFMDDVNRDVSTKMIISAARRSVGRQFILITPKALGAGAADAEDVHIIKLTDPRDKQRRIDEMLQDD</sequence>
<dbReference type="AlphaFoldDB" id="A0A370TDI4"/>
<evidence type="ECO:0000256" key="7">
    <source>
        <dbReference type="ARBA" id="ARBA00022840"/>
    </source>
</evidence>
<comment type="subcellular location">
    <subcellularLocation>
        <location evidence="2">Chromosome</location>
    </subcellularLocation>
    <subcellularLocation>
        <location evidence="1">Nucleus</location>
    </subcellularLocation>
</comment>
<dbReference type="SUPFAM" id="SSF52540">
    <property type="entry name" value="P-loop containing nucleoside triphosphate hydrolases"/>
    <property type="match status" value="1"/>
</dbReference>